<keyword evidence="4" id="KW-1185">Reference proteome</keyword>
<proteinExistence type="inferred from homology"/>
<dbReference type="PANTHER" id="PTHR14021:SF15">
    <property type="entry name" value="IRON-SULFUR CLUSTER CO-CHAPERONE PROTEIN HSCB"/>
    <property type="match status" value="1"/>
</dbReference>
<evidence type="ECO:0000313" key="4">
    <source>
        <dbReference type="Proteomes" id="UP000694941"/>
    </source>
</evidence>
<evidence type="ECO:0000259" key="3">
    <source>
        <dbReference type="Pfam" id="PF07743"/>
    </source>
</evidence>
<dbReference type="Gene3D" id="1.20.1280.20">
    <property type="entry name" value="HscB, C-terminal domain"/>
    <property type="match status" value="1"/>
</dbReference>
<dbReference type="GeneID" id="106457495"/>
<keyword evidence="2" id="KW-0143">Chaperone</keyword>
<dbReference type="InterPro" id="IPR036386">
    <property type="entry name" value="HscB_C_sf"/>
</dbReference>
<organism evidence="4 5">
    <name type="scientific">Limulus polyphemus</name>
    <name type="common">Atlantic horseshoe crab</name>
    <dbReference type="NCBI Taxonomy" id="6850"/>
    <lineage>
        <taxon>Eukaryota</taxon>
        <taxon>Metazoa</taxon>
        <taxon>Ecdysozoa</taxon>
        <taxon>Arthropoda</taxon>
        <taxon>Chelicerata</taxon>
        <taxon>Merostomata</taxon>
        <taxon>Xiphosura</taxon>
        <taxon>Limulidae</taxon>
        <taxon>Limulus</taxon>
    </lineage>
</organism>
<sequence>MGGIDVMLHMVQEYRQLFSTMKEKLYSQGQSAIVNKAYQTLQKPLNRGLYLLKLLGYPLEEDEIDMEEGFLTEIMEINEQISEITDLSEIEAIAHQNSHILQEMVTSVQLAFRENRLEDARIMLAKMIYYTNIEDKIKDAFLALGKVYRHTVLD</sequence>
<dbReference type="SUPFAM" id="SSF47144">
    <property type="entry name" value="HSC20 (HSCB), C-terminal oligomerisation domain"/>
    <property type="match status" value="1"/>
</dbReference>
<protein>
    <submittedName>
        <fullName evidence="5">Iron-sulfur cluster co-chaperone protein HscB, mitochondrial-like isoform X3</fullName>
    </submittedName>
</protein>
<reference evidence="5" key="1">
    <citation type="submission" date="2025-08" db="UniProtKB">
        <authorList>
            <consortium name="RefSeq"/>
        </authorList>
    </citation>
    <scope>IDENTIFICATION</scope>
    <source>
        <tissue evidence="5">Muscle</tissue>
    </source>
</reference>
<dbReference type="PANTHER" id="PTHR14021">
    <property type="entry name" value="IRON-SULFUR CLUSTER CO-CHAPERONE PROTEIN HSCB"/>
    <property type="match status" value="1"/>
</dbReference>
<dbReference type="InterPro" id="IPR004640">
    <property type="entry name" value="HscB"/>
</dbReference>
<dbReference type="Pfam" id="PF07743">
    <property type="entry name" value="HSCB_C"/>
    <property type="match status" value="1"/>
</dbReference>
<dbReference type="InterPro" id="IPR009073">
    <property type="entry name" value="HscB_oligo_C"/>
</dbReference>
<comment type="similarity">
    <text evidence="1">Belongs to the HscB family.</text>
</comment>
<gene>
    <name evidence="5" type="primary">LOC106457495</name>
</gene>
<feature type="domain" description="Co-chaperone HscB C-terminal oligomerisation" evidence="3">
    <location>
        <begin position="67"/>
        <end position="138"/>
    </location>
</feature>
<dbReference type="RefSeq" id="XP_022239170.1">
    <property type="nucleotide sequence ID" value="XM_022383462.1"/>
</dbReference>
<name>A0ABM1S6B5_LIMPO</name>
<evidence type="ECO:0000256" key="2">
    <source>
        <dbReference type="ARBA" id="ARBA00023186"/>
    </source>
</evidence>
<dbReference type="NCBIfam" id="TIGR00714">
    <property type="entry name" value="hscB"/>
    <property type="match status" value="1"/>
</dbReference>
<accession>A0ABM1S6B5</accession>
<evidence type="ECO:0000256" key="1">
    <source>
        <dbReference type="ARBA" id="ARBA00010476"/>
    </source>
</evidence>
<dbReference type="Gene3D" id="1.10.287.110">
    <property type="entry name" value="DnaJ domain"/>
    <property type="match status" value="1"/>
</dbReference>
<dbReference type="InterPro" id="IPR036869">
    <property type="entry name" value="J_dom_sf"/>
</dbReference>
<evidence type="ECO:0000313" key="5">
    <source>
        <dbReference type="RefSeq" id="XP_022239170.1"/>
    </source>
</evidence>
<dbReference type="Proteomes" id="UP000694941">
    <property type="component" value="Unplaced"/>
</dbReference>